<reference evidence="1 2" key="1">
    <citation type="submission" date="2018-05" db="EMBL/GenBank/DDBJ databases">
        <title>Genomic Encyclopedia of Type Strains, Phase IV (KMG-IV): sequencing the most valuable type-strain genomes for metagenomic binning, comparative biology and taxonomic classification.</title>
        <authorList>
            <person name="Goeker M."/>
        </authorList>
    </citation>
    <scope>NUCLEOTIDE SEQUENCE [LARGE SCALE GENOMIC DNA]</scope>
    <source>
        <strain evidence="1 2">DSM 25134</strain>
    </source>
</reference>
<keyword evidence="2" id="KW-1185">Reference proteome</keyword>
<comment type="caution">
    <text evidence="1">The sequence shown here is derived from an EMBL/GenBank/DDBJ whole genome shotgun (WGS) entry which is preliminary data.</text>
</comment>
<gene>
    <name evidence="1" type="ORF">DFR38_12036</name>
</gene>
<dbReference type="Proteomes" id="UP000248395">
    <property type="component" value="Unassembled WGS sequence"/>
</dbReference>
<proteinExistence type="predicted"/>
<dbReference type="RefSeq" id="WP_059284923.1">
    <property type="nucleotide sequence ID" value="NZ_LNQU01000010.1"/>
</dbReference>
<organism evidence="1 2">
    <name type="scientific">Aquitalea magnusonii</name>
    <dbReference type="NCBI Taxonomy" id="332411"/>
    <lineage>
        <taxon>Bacteria</taxon>
        <taxon>Pseudomonadati</taxon>
        <taxon>Pseudomonadota</taxon>
        <taxon>Betaproteobacteria</taxon>
        <taxon>Neisseriales</taxon>
        <taxon>Chromobacteriaceae</taxon>
        <taxon>Aquitalea</taxon>
    </lineage>
</organism>
<protein>
    <submittedName>
        <fullName evidence="1">Uncharacterized protein</fullName>
    </submittedName>
</protein>
<accession>A0A318J6A1</accession>
<evidence type="ECO:0000313" key="1">
    <source>
        <dbReference type="EMBL" id="PXX42239.1"/>
    </source>
</evidence>
<evidence type="ECO:0000313" key="2">
    <source>
        <dbReference type="Proteomes" id="UP000248395"/>
    </source>
</evidence>
<sequence>MFEVDWRQAPKGARWWAINEDGQAHWFTPPKTVPFIHIWYADMDPAPDFGYQGDWKESLRECPARLTPAKRKPTL</sequence>
<name>A0A318J6A1_9NEIS</name>
<dbReference type="AlphaFoldDB" id="A0A318J6A1"/>
<dbReference type="EMBL" id="QJKC01000020">
    <property type="protein sequence ID" value="PXX42239.1"/>
    <property type="molecule type" value="Genomic_DNA"/>
</dbReference>